<gene>
    <name evidence="1" type="ORF">K491DRAFT_682471</name>
</gene>
<evidence type="ECO:0000313" key="2">
    <source>
        <dbReference type="Proteomes" id="UP000799324"/>
    </source>
</evidence>
<proteinExistence type="predicted"/>
<name>A0A6A6STT8_9PLEO</name>
<reference evidence="1" key="1">
    <citation type="journal article" date="2020" name="Stud. Mycol.">
        <title>101 Dothideomycetes genomes: a test case for predicting lifestyles and emergence of pathogens.</title>
        <authorList>
            <person name="Haridas S."/>
            <person name="Albert R."/>
            <person name="Binder M."/>
            <person name="Bloem J."/>
            <person name="Labutti K."/>
            <person name="Salamov A."/>
            <person name="Andreopoulos B."/>
            <person name="Baker S."/>
            <person name="Barry K."/>
            <person name="Bills G."/>
            <person name="Bluhm B."/>
            <person name="Cannon C."/>
            <person name="Castanera R."/>
            <person name="Culley D."/>
            <person name="Daum C."/>
            <person name="Ezra D."/>
            <person name="Gonzalez J."/>
            <person name="Henrissat B."/>
            <person name="Kuo A."/>
            <person name="Liang C."/>
            <person name="Lipzen A."/>
            <person name="Lutzoni F."/>
            <person name="Magnuson J."/>
            <person name="Mondo S."/>
            <person name="Nolan M."/>
            <person name="Ohm R."/>
            <person name="Pangilinan J."/>
            <person name="Park H.-J."/>
            <person name="Ramirez L."/>
            <person name="Alfaro M."/>
            <person name="Sun H."/>
            <person name="Tritt A."/>
            <person name="Yoshinaga Y."/>
            <person name="Zwiers L.-H."/>
            <person name="Turgeon B."/>
            <person name="Goodwin S."/>
            <person name="Spatafora J."/>
            <person name="Crous P."/>
            <person name="Grigoriev I."/>
        </authorList>
    </citation>
    <scope>NUCLEOTIDE SEQUENCE</scope>
    <source>
        <strain evidence="1">CBS 122681</strain>
    </source>
</reference>
<accession>A0A6A6STT8</accession>
<dbReference type="OrthoDB" id="3795413at2759"/>
<dbReference type="AlphaFoldDB" id="A0A6A6STT8"/>
<sequence length="340" mass="39967">MMEASPIDKIEKMYSHMLFLQKKKLNIKRQLEDLREPRQQLQQEYDSEESPSRIAILRYSSSWGQDFGARLRATLPRELRDMVYDHLVLLESPWVVAGIDPNGNIYPWTRVSTYDERKPARNKTASIGRLLKPGFLEDNIRCELIETFFSKNVFRGNYITGPCMIYIHESCRFPSNPLEFIRKMYFTFTSEDFEAILERRWSWTSRVGNLPSTNHFTDAVLFSRKDTMLESRLNWVKTKQGFEVEIHLSFQNQFLWHSTLVNLGSSVYRLKKQGFRVCVSARLLDDLTPTAQDFQKAGEFPGEKLYAFPGVDWTPIFEFSMEEFQRRARNKTILPDYASS</sequence>
<protein>
    <submittedName>
        <fullName evidence="1">Uncharacterized protein</fullName>
    </submittedName>
</protein>
<keyword evidence="2" id="KW-1185">Reference proteome</keyword>
<dbReference type="EMBL" id="MU004435">
    <property type="protein sequence ID" value="KAF2651099.1"/>
    <property type="molecule type" value="Genomic_DNA"/>
</dbReference>
<dbReference type="Proteomes" id="UP000799324">
    <property type="component" value="Unassembled WGS sequence"/>
</dbReference>
<organism evidence="1 2">
    <name type="scientific">Lophiostoma macrostomum CBS 122681</name>
    <dbReference type="NCBI Taxonomy" id="1314788"/>
    <lineage>
        <taxon>Eukaryota</taxon>
        <taxon>Fungi</taxon>
        <taxon>Dikarya</taxon>
        <taxon>Ascomycota</taxon>
        <taxon>Pezizomycotina</taxon>
        <taxon>Dothideomycetes</taxon>
        <taxon>Pleosporomycetidae</taxon>
        <taxon>Pleosporales</taxon>
        <taxon>Lophiostomataceae</taxon>
        <taxon>Lophiostoma</taxon>
    </lineage>
</organism>
<evidence type="ECO:0000313" key="1">
    <source>
        <dbReference type="EMBL" id="KAF2651099.1"/>
    </source>
</evidence>